<evidence type="ECO:0000256" key="4">
    <source>
        <dbReference type="ARBA" id="ARBA00023027"/>
    </source>
</evidence>
<protein>
    <recommendedName>
        <fullName evidence="5">3-hydroxyisobutyrate dehydrogenase</fullName>
        <shortName evidence="5">HIBADH</shortName>
        <ecNumber evidence="5">1.1.1.31</ecNumber>
    </recommendedName>
</protein>
<organism evidence="8 9">
    <name type="scientific">Ottowia pentelensis</name>
    <dbReference type="NCBI Taxonomy" id="511108"/>
    <lineage>
        <taxon>Bacteria</taxon>
        <taxon>Pseudomonadati</taxon>
        <taxon>Pseudomonadota</taxon>
        <taxon>Betaproteobacteria</taxon>
        <taxon>Burkholderiales</taxon>
        <taxon>Comamonadaceae</taxon>
        <taxon>Ottowia</taxon>
    </lineage>
</organism>
<keyword evidence="4 5" id="KW-0520">NAD</keyword>
<dbReference type="PANTHER" id="PTHR22981:SF7">
    <property type="entry name" value="3-HYDROXYISOBUTYRATE DEHYDROGENASE, MITOCHONDRIAL"/>
    <property type="match status" value="1"/>
</dbReference>
<comment type="catalytic activity">
    <reaction evidence="5">
        <text>3-hydroxy-2-methylpropanoate + NAD(+) = 2-methyl-3-oxopropanoate + NADH + H(+)</text>
        <dbReference type="Rhea" id="RHEA:17681"/>
        <dbReference type="ChEBI" id="CHEBI:11805"/>
        <dbReference type="ChEBI" id="CHEBI:15378"/>
        <dbReference type="ChEBI" id="CHEBI:57540"/>
        <dbReference type="ChEBI" id="CHEBI:57700"/>
        <dbReference type="ChEBI" id="CHEBI:57945"/>
        <dbReference type="EC" id="1.1.1.31"/>
    </reaction>
</comment>
<evidence type="ECO:0000259" key="6">
    <source>
        <dbReference type="Pfam" id="PF03446"/>
    </source>
</evidence>
<dbReference type="SUPFAM" id="SSF51735">
    <property type="entry name" value="NAD(P)-binding Rossmann-fold domains"/>
    <property type="match status" value="1"/>
</dbReference>
<dbReference type="Proteomes" id="UP001589834">
    <property type="component" value="Unassembled WGS sequence"/>
</dbReference>
<keyword evidence="2 5" id="KW-0101">Branched-chain amino acid catabolism</keyword>
<dbReference type="Gene3D" id="3.40.50.720">
    <property type="entry name" value="NAD(P)-binding Rossmann-like Domain"/>
    <property type="match status" value="1"/>
</dbReference>
<dbReference type="NCBIfam" id="TIGR01692">
    <property type="entry name" value="HIBADH"/>
    <property type="match status" value="1"/>
</dbReference>
<feature type="domain" description="6-phosphogluconate dehydrogenase NADP-binding" evidence="6">
    <location>
        <begin position="2"/>
        <end position="164"/>
    </location>
</feature>
<dbReference type="InterPro" id="IPR006115">
    <property type="entry name" value="6PGDH_NADP-bd"/>
</dbReference>
<dbReference type="EMBL" id="JBHLTN010000029">
    <property type="protein sequence ID" value="MFC0593718.1"/>
    <property type="molecule type" value="Genomic_DNA"/>
</dbReference>
<proteinExistence type="inferred from homology"/>
<dbReference type="Pfam" id="PF14833">
    <property type="entry name" value="NAD_binding_11"/>
    <property type="match status" value="1"/>
</dbReference>
<dbReference type="InterPro" id="IPR013328">
    <property type="entry name" value="6PGD_dom2"/>
</dbReference>
<reference evidence="8 9" key="1">
    <citation type="submission" date="2024-09" db="EMBL/GenBank/DDBJ databases">
        <authorList>
            <person name="Sun Q."/>
            <person name="Mori K."/>
        </authorList>
    </citation>
    <scope>NUCLEOTIDE SEQUENCE [LARGE SCALE GENOMIC DNA]</scope>
    <source>
        <strain evidence="8 9">NCAIM B.02336</strain>
    </source>
</reference>
<dbReference type="InterPro" id="IPR015815">
    <property type="entry name" value="HIBADH-related"/>
</dbReference>
<dbReference type="InterPro" id="IPR029154">
    <property type="entry name" value="HIBADH-like_NADP-bd"/>
</dbReference>
<dbReference type="EC" id="1.1.1.31" evidence="5"/>
<comment type="pathway">
    <text evidence="5">Amino-acid degradation; L-valine degradation.</text>
</comment>
<dbReference type="RefSeq" id="WP_377483933.1">
    <property type="nucleotide sequence ID" value="NZ_JBHLTN010000029.1"/>
</dbReference>
<evidence type="ECO:0000313" key="9">
    <source>
        <dbReference type="Proteomes" id="UP001589834"/>
    </source>
</evidence>
<dbReference type="SUPFAM" id="SSF48179">
    <property type="entry name" value="6-phosphogluconate dehydrogenase C-terminal domain-like"/>
    <property type="match status" value="1"/>
</dbReference>
<name>A0ABV6PV42_9BURK</name>
<dbReference type="PROSITE" id="PS00895">
    <property type="entry name" value="3_HYDROXYISOBUT_DH"/>
    <property type="match status" value="1"/>
</dbReference>
<feature type="domain" description="3-hydroxyisobutyrate dehydrogenase-like NAD-binding" evidence="7">
    <location>
        <begin position="167"/>
        <end position="294"/>
    </location>
</feature>
<keyword evidence="3 5" id="KW-0560">Oxidoreductase</keyword>
<dbReference type="GO" id="GO:0008442">
    <property type="term" value="F:3-hydroxyisobutyrate dehydrogenase activity"/>
    <property type="evidence" value="ECO:0007669"/>
    <property type="project" value="UniProtKB-EC"/>
</dbReference>
<dbReference type="InterPro" id="IPR002204">
    <property type="entry name" value="3-OH-isobutyrate_DH-rel_CS"/>
</dbReference>
<sequence>MKVAVIGLGHMGMGMAKNLLKAGHQVTANDLSSAAMQAAAKAGMTTAASGPQAVADVDVVITVLPAGKHVLAAYRGEHGNDGLLAAARKGTLFMDCSTIGVDETREAAELARKAGHRGMDAPISGGMVGADDGTLTFMVGGDEADFEFVKPLTSAMGKHSVYCGGHGAGLIAKICNNMLLSINQIGAAEAFNLGAKLGMDPKKLFEVISISTGQSWSVTTNSPVPGTVASAPSSHNFEPGAVPHTLAKDLGLAAKAMETAHYHCRLGTQARELYEKMTASKYSDQDFSGIINYLASENDA</sequence>
<evidence type="ECO:0000313" key="8">
    <source>
        <dbReference type="EMBL" id="MFC0593718.1"/>
    </source>
</evidence>
<keyword evidence="9" id="KW-1185">Reference proteome</keyword>
<evidence type="ECO:0000259" key="7">
    <source>
        <dbReference type="Pfam" id="PF14833"/>
    </source>
</evidence>
<evidence type="ECO:0000256" key="1">
    <source>
        <dbReference type="ARBA" id="ARBA00009080"/>
    </source>
</evidence>
<dbReference type="Gene3D" id="1.10.1040.10">
    <property type="entry name" value="N-(1-d-carboxylethyl)-l-norvaline Dehydrogenase, domain 2"/>
    <property type="match status" value="1"/>
</dbReference>
<dbReference type="PIRSF" id="PIRSF000103">
    <property type="entry name" value="HIBADH"/>
    <property type="match status" value="1"/>
</dbReference>
<comment type="caution">
    <text evidence="8">The sequence shown here is derived from an EMBL/GenBank/DDBJ whole genome shotgun (WGS) entry which is preliminary data.</text>
</comment>
<dbReference type="PANTHER" id="PTHR22981">
    <property type="entry name" value="3-HYDROXYISOBUTYRATE DEHYDROGENASE-RELATED"/>
    <property type="match status" value="1"/>
</dbReference>
<dbReference type="InterPro" id="IPR011548">
    <property type="entry name" value="HIBADH"/>
</dbReference>
<gene>
    <name evidence="8" type="primary">mmsB</name>
    <name evidence="8" type="ORF">ACFFGG_14290</name>
</gene>
<dbReference type="Pfam" id="PF03446">
    <property type="entry name" value="NAD_binding_2"/>
    <property type="match status" value="1"/>
</dbReference>
<accession>A0ABV6PV42</accession>
<dbReference type="InterPro" id="IPR036291">
    <property type="entry name" value="NAD(P)-bd_dom_sf"/>
</dbReference>
<dbReference type="InterPro" id="IPR008927">
    <property type="entry name" value="6-PGluconate_DH-like_C_sf"/>
</dbReference>
<evidence type="ECO:0000256" key="2">
    <source>
        <dbReference type="ARBA" id="ARBA00022456"/>
    </source>
</evidence>
<evidence type="ECO:0000256" key="5">
    <source>
        <dbReference type="RuleBase" id="RU910714"/>
    </source>
</evidence>
<evidence type="ECO:0000256" key="3">
    <source>
        <dbReference type="ARBA" id="ARBA00023002"/>
    </source>
</evidence>
<comment type="similarity">
    <text evidence="1 5">Belongs to the HIBADH-related family.</text>
</comment>